<evidence type="ECO:0000313" key="2">
    <source>
        <dbReference type="EMBL" id="GGN99960.1"/>
    </source>
</evidence>
<dbReference type="Proteomes" id="UP000653480">
    <property type="component" value="Unassembled WGS sequence"/>
</dbReference>
<proteinExistence type="predicted"/>
<organism evidence="2 3">
    <name type="scientific">Microbispora bryophytorum</name>
    <dbReference type="NCBI Taxonomy" id="1460882"/>
    <lineage>
        <taxon>Bacteria</taxon>
        <taxon>Bacillati</taxon>
        <taxon>Actinomycetota</taxon>
        <taxon>Actinomycetes</taxon>
        <taxon>Streptosporangiales</taxon>
        <taxon>Streptosporangiaceae</taxon>
        <taxon>Microbispora</taxon>
    </lineage>
</organism>
<sequence length="44" mass="5010">MLKMLLQQMATLLDTDNDLHMGDDAHALDQDDDADETEDLDDDF</sequence>
<feature type="region of interest" description="Disordered" evidence="1">
    <location>
        <begin position="16"/>
        <end position="44"/>
    </location>
</feature>
<comment type="caution">
    <text evidence="2">The sequence shown here is derived from an EMBL/GenBank/DDBJ whole genome shotgun (WGS) entry which is preliminary data.</text>
</comment>
<accession>A0A8H9L8G0</accession>
<evidence type="ECO:0000256" key="1">
    <source>
        <dbReference type="SAM" id="MobiDB-lite"/>
    </source>
</evidence>
<feature type="compositionally biased region" description="Basic and acidic residues" evidence="1">
    <location>
        <begin position="17"/>
        <end position="29"/>
    </location>
</feature>
<name>A0A8H9L8G0_9ACTN</name>
<keyword evidence="3" id="KW-1185">Reference proteome</keyword>
<feature type="compositionally biased region" description="Acidic residues" evidence="1">
    <location>
        <begin position="30"/>
        <end position="44"/>
    </location>
</feature>
<gene>
    <name evidence="2" type="ORF">GCM10011574_06110</name>
</gene>
<reference evidence="2" key="1">
    <citation type="journal article" date="2014" name="Int. J. Syst. Evol. Microbiol.">
        <title>Complete genome sequence of Corynebacterium casei LMG S-19264T (=DSM 44701T), isolated from a smear-ripened cheese.</title>
        <authorList>
            <consortium name="US DOE Joint Genome Institute (JGI-PGF)"/>
            <person name="Walter F."/>
            <person name="Albersmeier A."/>
            <person name="Kalinowski J."/>
            <person name="Ruckert C."/>
        </authorList>
    </citation>
    <scope>NUCLEOTIDE SEQUENCE</scope>
    <source>
        <strain evidence="2">CGMCC 4.7138</strain>
    </source>
</reference>
<dbReference type="EMBL" id="BMMN01000001">
    <property type="protein sequence ID" value="GGN99960.1"/>
    <property type="molecule type" value="Genomic_DNA"/>
</dbReference>
<protein>
    <submittedName>
        <fullName evidence="2">Uncharacterized protein</fullName>
    </submittedName>
</protein>
<reference evidence="2" key="2">
    <citation type="submission" date="2020-09" db="EMBL/GenBank/DDBJ databases">
        <authorList>
            <person name="Sun Q."/>
            <person name="Zhou Y."/>
        </authorList>
    </citation>
    <scope>NUCLEOTIDE SEQUENCE</scope>
    <source>
        <strain evidence="2">CGMCC 4.7138</strain>
    </source>
</reference>
<dbReference type="RefSeq" id="WP_263407592.1">
    <property type="nucleotide sequence ID" value="NZ_BMMN01000001.1"/>
</dbReference>
<dbReference type="AlphaFoldDB" id="A0A8H9L8G0"/>
<evidence type="ECO:0000313" key="3">
    <source>
        <dbReference type="Proteomes" id="UP000653480"/>
    </source>
</evidence>